<dbReference type="InterPro" id="IPR010099">
    <property type="entry name" value="SDR39U1"/>
</dbReference>
<dbReference type="InterPro" id="IPR013549">
    <property type="entry name" value="DUF1731"/>
</dbReference>
<dbReference type="PANTHER" id="PTHR11092:SF0">
    <property type="entry name" value="EPIMERASE FAMILY PROTEIN SDR39U1"/>
    <property type="match status" value="1"/>
</dbReference>
<sequence>MRILIAGGTGFIGSQLTEKLVQEQHDLFVLTRNPERNTNTKQVTYMEWLRKGTKPEKQLPSIDAVINLAGESLNSGRWNEKRKQAIMNSRIQSTRELIRIIQNLPEPPGVLIQASAIGYYGTSSDETFTENHAESGNDFLADVVTRWEEEAKKADSLLRTVIIRFGVVLGNKGGALPKMVLPYKWFIGGKVGTGRQWVSWIHVDDLVNLIDFSMKNSQVRGVLNGTAPSPVRNEEFGKTIGQLLHRPHWMPVPSFALRVLFGEMSLLLLEGQKVLPEKAMDYGFSFTYPKLDQALESILLNRKKN</sequence>
<dbReference type="InterPro" id="IPR036291">
    <property type="entry name" value="NAD(P)-bd_dom_sf"/>
</dbReference>
<proteinExistence type="inferred from homology"/>
<evidence type="ECO:0000313" key="5">
    <source>
        <dbReference type="Proteomes" id="UP000294650"/>
    </source>
</evidence>
<dbReference type="CDD" id="cd05242">
    <property type="entry name" value="SDR_a8"/>
    <property type="match status" value="1"/>
</dbReference>
<dbReference type="InterPro" id="IPR001509">
    <property type="entry name" value="Epimerase_deHydtase"/>
</dbReference>
<dbReference type="SUPFAM" id="SSF51735">
    <property type="entry name" value="NAD(P)-binding Rossmann-fold domains"/>
    <property type="match status" value="1"/>
</dbReference>
<evidence type="ECO:0008006" key="6">
    <source>
        <dbReference type="Google" id="ProtNLM"/>
    </source>
</evidence>
<gene>
    <name evidence="4" type="ORF">EDD68_12627</name>
</gene>
<organism evidence="4 5">
    <name type="scientific">Melghiribacillus thermohalophilus</name>
    <dbReference type="NCBI Taxonomy" id="1324956"/>
    <lineage>
        <taxon>Bacteria</taxon>
        <taxon>Bacillati</taxon>
        <taxon>Bacillota</taxon>
        <taxon>Bacilli</taxon>
        <taxon>Bacillales</taxon>
        <taxon>Bacillaceae</taxon>
        <taxon>Melghiribacillus</taxon>
    </lineage>
</organism>
<dbReference type="EMBL" id="SMAN01000026">
    <property type="protein sequence ID" value="TCT17954.1"/>
    <property type="molecule type" value="Genomic_DNA"/>
</dbReference>
<feature type="domain" description="NAD-dependent epimerase/dehydratase" evidence="2">
    <location>
        <begin position="3"/>
        <end position="216"/>
    </location>
</feature>
<comment type="caution">
    <text evidence="4">The sequence shown here is derived from an EMBL/GenBank/DDBJ whole genome shotgun (WGS) entry which is preliminary data.</text>
</comment>
<accession>A0A4R3MVR1</accession>
<reference evidence="4 5" key="1">
    <citation type="submission" date="2019-03" db="EMBL/GenBank/DDBJ databases">
        <title>Genomic Encyclopedia of Type Strains, Phase IV (KMG-IV): sequencing the most valuable type-strain genomes for metagenomic binning, comparative biology and taxonomic classification.</title>
        <authorList>
            <person name="Goeker M."/>
        </authorList>
    </citation>
    <scope>NUCLEOTIDE SEQUENCE [LARGE SCALE GENOMIC DNA]</scope>
    <source>
        <strain evidence="4 5">DSM 25894</strain>
    </source>
</reference>
<dbReference type="NCBIfam" id="TIGR01777">
    <property type="entry name" value="yfcH"/>
    <property type="match status" value="1"/>
</dbReference>
<dbReference type="RefSeq" id="WP_132372874.1">
    <property type="nucleotide sequence ID" value="NZ_SMAN01000026.1"/>
</dbReference>
<evidence type="ECO:0000313" key="4">
    <source>
        <dbReference type="EMBL" id="TCT17954.1"/>
    </source>
</evidence>
<evidence type="ECO:0000259" key="2">
    <source>
        <dbReference type="Pfam" id="PF01370"/>
    </source>
</evidence>
<dbReference type="Proteomes" id="UP000294650">
    <property type="component" value="Unassembled WGS sequence"/>
</dbReference>
<dbReference type="Pfam" id="PF08338">
    <property type="entry name" value="DUF1731"/>
    <property type="match status" value="1"/>
</dbReference>
<dbReference type="PANTHER" id="PTHR11092">
    <property type="entry name" value="SUGAR NUCLEOTIDE EPIMERASE RELATED"/>
    <property type="match status" value="1"/>
</dbReference>
<evidence type="ECO:0000259" key="3">
    <source>
        <dbReference type="Pfam" id="PF08338"/>
    </source>
</evidence>
<keyword evidence="5" id="KW-1185">Reference proteome</keyword>
<comment type="similarity">
    <text evidence="1">Belongs to the NAD(P)-dependent epimerase/dehydratase family. SDR39U1 subfamily.</text>
</comment>
<dbReference type="Pfam" id="PF01370">
    <property type="entry name" value="Epimerase"/>
    <property type="match status" value="1"/>
</dbReference>
<dbReference type="OrthoDB" id="9801773at2"/>
<protein>
    <recommendedName>
        <fullName evidence="6">TIGR01777 family protein</fullName>
    </recommendedName>
</protein>
<name>A0A4R3MVR1_9BACI</name>
<evidence type="ECO:0000256" key="1">
    <source>
        <dbReference type="ARBA" id="ARBA00009353"/>
    </source>
</evidence>
<feature type="domain" description="DUF1731" evidence="3">
    <location>
        <begin position="252"/>
        <end position="298"/>
    </location>
</feature>
<dbReference type="AlphaFoldDB" id="A0A4R3MVR1"/>
<dbReference type="Gene3D" id="3.40.50.720">
    <property type="entry name" value="NAD(P)-binding Rossmann-like Domain"/>
    <property type="match status" value="1"/>
</dbReference>